<reference evidence="4" key="2">
    <citation type="journal article" date="2012" name="G3 (Bethesda)">
        <title>Pichia sorbitophila, an interspecies yeast hybrid reveals early steps of genome resolution following polyploidization.</title>
        <authorList>
            <person name="Leh Louis V."/>
            <person name="Despons L."/>
            <person name="Friedrich A."/>
            <person name="Martin T."/>
            <person name="Durrens P."/>
            <person name="Casaregola S."/>
            <person name="Neuveglise C."/>
            <person name="Fairhead C."/>
            <person name="Marck C."/>
            <person name="Cruz J.A."/>
            <person name="Straub M.L."/>
            <person name="Kugler V."/>
            <person name="Sacerdot C."/>
            <person name="Uzunov Z."/>
            <person name="Thierry A."/>
            <person name="Weiss S."/>
            <person name="Bleykasten C."/>
            <person name="De Montigny J."/>
            <person name="Jacques N."/>
            <person name="Jung P."/>
            <person name="Lemaire M."/>
            <person name="Mallet S."/>
            <person name="Morel G."/>
            <person name="Richard G.F."/>
            <person name="Sarkar A."/>
            <person name="Savel G."/>
            <person name="Schacherer J."/>
            <person name="Seret M.L."/>
            <person name="Talla E."/>
            <person name="Samson G."/>
            <person name="Jubin C."/>
            <person name="Poulain J."/>
            <person name="Vacherie B."/>
            <person name="Barbe V."/>
            <person name="Pelletier E."/>
            <person name="Sherman D.J."/>
            <person name="Westhof E."/>
            <person name="Weissenbach J."/>
            <person name="Baret P.V."/>
            <person name="Wincker P."/>
            <person name="Gaillardin C."/>
            <person name="Dujon B."/>
            <person name="Souciet J.L."/>
        </authorList>
    </citation>
    <scope>NUCLEOTIDE SEQUENCE [LARGE SCALE GENOMIC DNA]</scope>
    <source>
        <strain evidence="4">ATCC MYA-4447 / BCRC 22081 / CBS 7064 / NBRC 10061 / NRRL Y-12695</strain>
    </source>
</reference>
<proteinExistence type="predicted"/>
<gene>
    <name evidence="2" type="primary">Piso0_003864</name>
    <name evidence="2" type="ORF">GNLVRS01_PISO0K04256g</name>
    <name evidence="3" type="ORF">GNLVRS01_PISO0L04257g</name>
</gene>
<reference evidence="2" key="1">
    <citation type="submission" date="2011-10" db="EMBL/GenBank/DDBJ databases">
        <authorList>
            <person name="Genoscope - CEA"/>
        </authorList>
    </citation>
    <scope>NUCLEOTIDE SEQUENCE</scope>
</reference>
<evidence type="ECO:0000313" key="3">
    <source>
        <dbReference type="EMBL" id="CCE84322.1"/>
    </source>
</evidence>
<dbReference type="EMBL" id="FO082048">
    <property type="protein sequence ID" value="CCE84322.1"/>
    <property type="molecule type" value="Genomic_DNA"/>
</dbReference>
<feature type="transmembrane region" description="Helical" evidence="1">
    <location>
        <begin position="47"/>
        <end position="70"/>
    </location>
</feature>
<evidence type="ECO:0000313" key="2">
    <source>
        <dbReference type="EMBL" id="CCE83291.1"/>
    </source>
</evidence>
<dbReference type="Proteomes" id="UP000005222">
    <property type="component" value="Chromosome K"/>
</dbReference>
<evidence type="ECO:0000313" key="4">
    <source>
        <dbReference type="Proteomes" id="UP000005222"/>
    </source>
</evidence>
<keyword evidence="4" id="KW-1185">Reference proteome</keyword>
<accession>G8Y9Q8</accession>
<dbReference type="InParanoid" id="G8Y9Q8"/>
<keyword evidence="1" id="KW-0812">Transmembrane</keyword>
<dbReference type="EMBL" id="FO082049">
    <property type="protein sequence ID" value="CCE83291.1"/>
    <property type="molecule type" value="Genomic_DNA"/>
</dbReference>
<keyword evidence="1" id="KW-0472">Membrane</keyword>
<dbReference type="HOGENOM" id="CLU_2469861_0_0_1"/>
<keyword evidence="1" id="KW-1133">Transmembrane helix</keyword>
<protein>
    <submittedName>
        <fullName evidence="2">Piso0_003864 protein</fullName>
    </submittedName>
</protein>
<dbReference type="Proteomes" id="UP000005222">
    <property type="component" value="Chromosome L"/>
</dbReference>
<organism evidence="2 4">
    <name type="scientific">Pichia sorbitophila (strain ATCC MYA-4447 / BCRC 22081 / CBS 7064 / NBRC 10061 / NRRL Y-12695)</name>
    <name type="common">Hybrid yeast</name>
    <dbReference type="NCBI Taxonomy" id="559304"/>
    <lineage>
        <taxon>Eukaryota</taxon>
        <taxon>Fungi</taxon>
        <taxon>Dikarya</taxon>
        <taxon>Ascomycota</taxon>
        <taxon>Saccharomycotina</taxon>
        <taxon>Pichiomycetes</taxon>
        <taxon>Debaryomycetaceae</taxon>
        <taxon>Millerozyma</taxon>
    </lineage>
</organism>
<evidence type="ECO:0000256" key="1">
    <source>
        <dbReference type="SAM" id="Phobius"/>
    </source>
</evidence>
<name>G8Y9Q8_PICSO</name>
<sequence length="88" mass="9791">MKLSRFAASATDSLDAPSWLRSYCRPFPSPMALESLLQWDGRQSNDIFGMSSFVVCCIMAAQSVPSMWLAGEAFYKSSYIALYPALHN</sequence>
<dbReference type="AlphaFoldDB" id="G8Y9Q8"/>